<dbReference type="GO" id="GO:0042742">
    <property type="term" value="P:defense response to bacterium"/>
    <property type="evidence" value="ECO:0007669"/>
    <property type="project" value="UniProtKB-KW"/>
</dbReference>
<evidence type="ECO:0000256" key="3">
    <source>
        <dbReference type="ARBA" id="ARBA00022525"/>
    </source>
</evidence>
<dbReference type="EMBL" id="AF023277">
    <property type="protein sequence ID" value="AAD09288.1"/>
    <property type="molecule type" value="mRNA"/>
</dbReference>
<sequence>MFFIGTAICASFNEESGYSLNGYYDSGINFDSDFSPSWILSHHRARRQLGSVFLNPDSTSRANIKLPLAGSNKNVLSALGSVGFDANKHLSSASGGLALDNVRGHGLSLTGTHIPNFGNQLTGAGRLNLFHNQNHDLNANAFLTRNMPTIPQVPNFNTVGSLNYMFKNKVGASLGASRTPFLQRTDYSANGNLNLFRNPSTSLDFNAGVSKSVSPFMQSSWLPNFGLRLSKYI</sequence>
<keyword evidence="8" id="KW-0391">Immunity</keyword>
<keyword evidence="7" id="KW-0732">Signal</keyword>
<comment type="subcellular location">
    <subcellularLocation>
        <location evidence="1">Secreted</location>
    </subcellularLocation>
</comment>
<reference evidence="12" key="1">
    <citation type="journal article" date="1998" name="Insect Biochem. Mol. Biol.">
        <title>Isolation and characterization of immune-related genes from the fall webworm, Hyphantria cunea, using PCR-based differential display and subtractive cloning.</title>
        <authorList>
            <person name="Shin S.W."/>
            <person name="Park S.-S."/>
            <person name="Park D.-S."/>
            <person name="Kim M.G."/>
            <person name="Kim S.C."/>
            <person name="Brey P.T."/>
            <person name="Park H.-Y."/>
        </authorList>
    </citation>
    <scope>NUCLEOTIDE SEQUENCE</scope>
</reference>
<dbReference type="GO" id="GO:0005576">
    <property type="term" value="C:extracellular region"/>
    <property type="evidence" value="ECO:0007669"/>
    <property type="project" value="UniProtKB-SubCell"/>
</dbReference>
<keyword evidence="9" id="KW-0044">Antibiotic</keyword>
<keyword evidence="3" id="KW-0964">Secreted</keyword>
<dbReference type="InterPro" id="IPR005521">
    <property type="entry name" value="Attacin_C"/>
</dbReference>
<feature type="domain" description="Attacin C-terminal" evidence="11">
    <location>
        <begin position="115"/>
        <end position="232"/>
    </location>
</feature>
<dbReference type="AlphaFoldDB" id="O96361"/>
<comment type="similarity">
    <text evidence="2">Belongs to the attacin/sarcotoxin-2 family.</text>
</comment>
<evidence type="ECO:0000313" key="12">
    <source>
        <dbReference type="EMBL" id="AAD09288.1"/>
    </source>
</evidence>
<dbReference type="Pfam" id="PF03768">
    <property type="entry name" value="Attacin_N"/>
    <property type="match status" value="1"/>
</dbReference>
<evidence type="ECO:0000259" key="10">
    <source>
        <dbReference type="Pfam" id="PF03768"/>
    </source>
</evidence>
<feature type="domain" description="Attacin N-terminal" evidence="10">
    <location>
        <begin position="50"/>
        <end position="113"/>
    </location>
</feature>
<name>O96361_HYPCU</name>
<keyword evidence="5" id="KW-0399">Innate immunity</keyword>
<evidence type="ECO:0000256" key="9">
    <source>
        <dbReference type="ARBA" id="ARBA00023022"/>
    </source>
</evidence>
<evidence type="ECO:0000256" key="4">
    <source>
        <dbReference type="ARBA" id="ARBA00022529"/>
    </source>
</evidence>
<evidence type="ECO:0000256" key="1">
    <source>
        <dbReference type="ARBA" id="ARBA00004613"/>
    </source>
</evidence>
<evidence type="ECO:0000256" key="6">
    <source>
        <dbReference type="ARBA" id="ARBA00022685"/>
    </source>
</evidence>
<protein>
    <submittedName>
        <fullName evidence="12">Putative attacin</fullName>
    </submittedName>
</protein>
<dbReference type="GO" id="GO:0045087">
    <property type="term" value="P:innate immune response"/>
    <property type="evidence" value="ECO:0007669"/>
    <property type="project" value="UniProtKB-KW"/>
</dbReference>
<evidence type="ECO:0000256" key="2">
    <source>
        <dbReference type="ARBA" id="ARBA00007550"/>
    </source>
</evidence>
<proteinExistence type="evidence at transcript level"/>
<organism evidence="12">
    <name type="scientific">Hyphantria cunea</name>
    <name type="common">Fall webworm moth</name>
    <name type="synonym">Phalaena cunea</name>
    <dbReference type="NCBI Taxonomy" id="39466"/>
    <lineage>
        <taxon>Eukaryota</taxon>
        <taxon>Metazoa</taxon>
        <taxon>Ecdysozoa</taxon>
        <taxon>Arthropoda</taxon>
        <taxon>Hexapoda</taxon>
        <taxon>Insecta</taxon>
        <taxon>Pterygota</taxon>
        <taxon>Neoptera</taxon>
        <taxon>Endopterygota</taxon>
        <taxon>Lepidoptera</taxon>
        <taxon>Glossata</taxon>
        <taxon>Ditrysia</taxon>
        <taxon>Noctuoidea</taxon>
        <taxon>Erebidae</taxon>
        <taxon>Arctiinae</taxon>
        <taxon>Hyphantria</taxon>
    </lineage>
</organism>
<evidence type="ECO:0000259" key="11">
    <source>
        <dbReference type="Pfam" id="PF03769"/>
    </source>
</evidence>
<evidence type="ECO:0000256" key="5">
    <source>
        <dbReference type="ARBA" id="ARBA00022588"/>
    </source>
</evidence>
<dbReference type="Pfam" id="PF03769">
    <property type="entry name" value="Attacin_C"/>
    <property type="match status" value="1"/>
</dbReference>
<evidence type="ECO:0000256" key="7">
    <source>
        <dbReference type="ARBA" id="ARBA00022729"/>
    </source>
</evidence>
<accession>O96361</accession>
<keyword evidence="4" id="KW-0929">Antimicrobial</keyword>
<keyword evidence="6" id="KW-0165">Cleavage on pair of basic residues</keyword>
<dbReference type="InterPro" id="IPR005520">
    <property type="entry name" value="Attacin_N"/>
</dbReference>
<evidence type="ECO:0000256" key="8">
    <source>
        <dbReference type="ARBA" id="ARBA00022859"/>
    </source>
</evidence>